<evidence type="ECO:0000313" key="2">
    <source>
        <dbReference type="Proteomes" id="UP000234323"/>
    </source>
</evidence>
<comment type="caution">
    <text evidence="1">The sequence shown here is derived from an EMBL/GenBank/DDBJ whole genome shotgun (WGS) entry which is preliminary data.</text>
</comment>
<gene>
    <name evidence="1" type="ORF">RhiirA4_396550</name>
</gene>
<keyword evidence="2" id="KW-1185">Reference proteome</keyword>
<evidence type="ECO:0000313" key="1">
    <source>
        <dbReference type="EMBL" id="PKY41822.1"/>
    </source>
</evidence>
<organism evidence="1 2">
    <name type="scientific">Rhizophagus irregularis</name>
    <dbReference type="NCBI Taxonomy" id="588596"/>
    <lineage>
        <taxon>Eukaryota</taxon>
        <taxon>Fungi</taxon>
        <taxon>Fungi incertae sedis</taxon>
        <taxon>Mucoromycota</taxon>
        <taxon>Glomeromycotina</taxon>
        <taxon>Glomeromycetes</taxon>
        <taxon>Glomerales</taxon>
        <taxon>Glomeraceae</taxon>
        <taxon>Rhizophagus</taxon>
    </lineage>
</organism>
<dbReference type="AlphaFoldDB" id="A0A2I1G5B8"/>
<dbReference type="EMBL" id="LLXI01000168">
    <property type="protein sequence ID" value="PKY41822.1"/>
    <property type="molecule type" value="Genomic_DNA"/>
</dbReference>
<protein>
    <submittedName>
        <fullName evidence="1">Uncharacterized protein</fullName>
    </submittedName>
</protein>
<sequence>MNMYALVLNQESIRSSWMNDFGIPPIYENKSHIESTLCKFLLLKLFSKFLILILILLPANNMGNNTVMIMVHPMGNTVQINKEVR</sequence>
<dbReference type="Proteomes" id="UP000234323">
    <property type="component" value="Unassembled WGS sequence"/>
</dbReference>
<reference evidence="1 2" key="1">
    <citation type="submission" date="2015-10" db="EMBL/GenBank/DDBJ databases">
        <title>Genome analyses suggest a sexual origin of heterokaryosis in a supposedly ancient asexual fungus.</title>
        <authorList>
            <person name="Ropars J."/>
            <person name="Sedzielewska K."/>
            <person name="Noel J."/>
            <person name="Charron P."/>
            <person name="Farinelli L."/>
            <person name="Marton T."/>
            <person name="Kruger M."/>
            <person name="Pelin A."/>
            <person name="Brachmann A."/>
            <person name="Corradi N."/>
        </authorList>
    </citation>
    <scope>NUCLEOTIDE SEQUENCE [LARGE SCALE GENOMIC DNA]</scope>
    <source>
        <strain evidence="1 2">A4</strain>
    </source>
</reference>
<accession>A0A2I1G5B8</accession>
<proteinExistence type="predicted"/>
<name>A0A2I1G5B8_9GLOM</name>